<evidence type="ECO:0000313" key="13">
    <source>
        <dbReference type="EMBL" id="SIT19723.1"/>
    </source>
</evidence>
<feature type="transmembrane region" description="Helical" evidence="11">
    <location>
        <begin position="32"/>
        <end position="50"/>
    </location>
</feature>
<evidence type="ECO:0000256" key="4">
    <source>
        <dbReference type="ARBA" id="ARBA00022692"/>
    </source>
</evidence>
<dbReference type="SUPFAM" id="SSF81324">
    <property type="entry name" value="Voltage-gated potassium channels"/>
    <property type="match status" value="1"/>
</dbReference>
<dbReference type="InterPro" id="IPR013099">
    <property type="entry name" value="K_chnl_dom"/>
</dbReference>
<dbReference type="GO" id="GO:0005267">
    <property type="term" value="F:potassium channel activity"/>
    <property type="evidence" value="ECO:0007669"/>
    <property type="project" value="UniProtKB-KW"/>
</dbReference>
<keyword evidence="4 11" id="KW-0812">Transmembrane</keyword>
<dbReference type="STRING" id="484498.SAMN05421686_1179"/>
<evidence type="ECO:0000256" key="9">
    <source>
        <dbReference type="ARBA" id="ARBA00023136"/>
    </source>
</evidence>
<reference evidence="14" key="1">
    <citation type="submission" date="2017-01" db="EMBL/GenBank/DDBJ databases">
        <authorList>
            <person name="Varghese N."/>
            <person name="Submissions S."/>
        </authorList>
    </citation>
    <scope>NUCLEOTIDE SEQUENCE [LARGE SCALE GENOMIC DNA]</scope>
    <source>
        <strain evidence="14">DSM 24913</strain>
    </source>
</reference>
<keyword evidence="9 11" id="KW-0472">Membrane</keyword>
<organism evidence="13 14">
    <name type="scientific">Thalassolituus maritimus</name>
    <dbReference type="NCBI Taxonomy" id="484498"/>
    <lineage>
        <taxon>Bacteria</taxon>
        <taxon>Pseudomonadati</taxon>
        <taxon>Pseudomonadota</taxon>
        <taxon>Gammaproteobacteria</taxon>
        <taxon>Oceanospirillales</taxon>
        <taxon>Oceanospirillaceae</taxon>
        <taxon>Thalassolituus</taxon>
    </lineage>
</organism>
<keyword evidence="10 13" id="KW-0407">Ion channel</keyword>
<dbReference type="AlphaFoldDB" id="A0A1N7QA21"/>
<dbReference type="Proteomes" id="UP000185639">
    <property type="component" value="Unassembled WGS sequence"/>
</dbReference>
<evidence type="ECO:0000256" key="10">
    <source>
        <dbReference type="ARBA" id="ARBA00023303"/>
    </source>
</evidence>
<feature type="domain" description="Potassium channel" evidence="12">
    <location>
        <begin position="36"/>
        <end position="106"/>
    </location>
</feature>
<keyword evidence="6" id="KW-0630">Potassium</keyword>
<evidence type="ECO:0000256" key="11">
    <source>
        <dbReference type="SAM" id="Phobius"/>
    </source>
</evidence>
<keyword evidence="5" id="KW-0631">Potassium channel</keyword>
<dbReference type="InterPro" id="IPR036291">
    <property type="entry name" value="NAD(P)-bd_dom_sf"/>
</dbReference>
<dbReference type="OrthoDB" id="9813518at2"/>
<protein>
    <submittedName>
        <fullName evidence="13">Voltage-gated potassium channel</fullName>
    </submittedName>
</protein>
<dbReference type="RefSeq" id="WP_076518147.1">
    <property type="nucleotide sequence ID" value="NZ_FTOH01000017.1"/>
</dbReference>
<dbReference type="InterPro" id="IPR047871">
    <property type="entry name" value="K_chnl_Slo-like"/>
</dbReference>
<gene>
    <name evidence="13" type="ORF">SAMN05421686_1179</name>
</gene>
<keyword evidence="2" id="KW-0813">Transport</keyword>
<evidence type="ECO:0000256" key="1">
    <source>
        <dbReference type="ARBA" id="ARBA00004141"/>
    </source>
</evidence>
<keyword evidence="14" id="KW-1185">Reference proteome</keyword>
<dbReference type="Pfam" id="PF07885">
    <property type="entry name" value="Ion_trans_2"/>
    <property type="match status" value="1"/>
</dbReference>
<evidence type="ECO:0000256" key="6">
    <source>
        <dbReference type="ARBA" id="ARBA00022958"/>
    </source>
</evidence>
<keyword evidence="7 11" id="KW-1133">Transmembrane helix</keyword>
<evidence type="ECO:0000259" key="12">
    <source>
        <dbReference type="Pfam" id="PF07885"/>
    </source>
</evidence>
<accession>A0A1N7QA21</accession>
<proteinExistence type="predicted"/>
<name>A0A1N7QA21_9GAMM</name>
<evidence type="ECO:0000256" key="2">
    <source>
        <dbReference type="ARBA" id="ARBA00022448"/>
    </source>
</evidence>
<evidence type="ECO:0000256" key="7">
    <source>
        <dbReference type="ARBA" id="ARBA00022989"/>
    </source>
</evidence>
<evidence type="ECO:0000256" key="5">
    <source>
        <dbReference type="ARBA" id="ARBA00022826"/>
    </source>
</evidence>
<sequence length="376" mass="43409">MNKLTRFVRHQNRVRHAIYMTDRHIMRGVRKIALILLGFIALHMLAMVVFEGLSTWQAFWLTLTTLTTVGYGDLSAQTVPGQLSTILLIFGVGITLMTLLISDYVDYRIARRERIRSGHWNWNMAEHILIINTPKYNREEYFVRLVTQVRESRDYAETPIMLLSEDFRDGLPDSLRELGVVHVTGLASRPEDLQRANAERARHIVVLARDEYSSDSDSYTFDVAHRLWEMSLASKAIVEVVDDNNRARIHDLDIRSLLRPIRSYPELVVRSMTAPGSEVVIEDMFTHANDHTVRYPVWLEGERWADIVNSIVQANVGTPLAYITRDGEVITHPDGDHHVHAQSLLILVHTEHVPETKEVHRAIENHFNFRLKDIER</sequence>
<dbReference type="GO" id="GO:0016020">
    <property type="term" value="C:membrane"/>
    <property type="evidence" value="ECO:0007669"/>
    <property type="project" value="UniProtKB-SubCell"/>
</dbReference>
<dbReference type="PANTHER" id="PTHR10027:SF10">
    <property type="entry name" value="SLOWPOKE 2, ISOFORM D"/>
    <property type="match status" value="1"/>
</dbReference>
<dbReference type="Gene3D" id="1.10.287.70">
    <property type="match status" value="1"/>
</dbReference>
<evidence type="ECO:0000313" key="14">
    <source>
        <dbReference type="Proteomes" id="UP000185639"/>
    </source>
</evidence>
<feature type="transmembrane region" description="Helical" evidence="11">
    <location>
        <begin position="83"/>
        <end position="105"/>
    </location>
</feature>
<dbReference type="PANTHER" id="PTHR10027">
    <property type="entry name" value="CALCIUM-ACTIVATED POTASSIUM CHANNEL ALPHA CHAIN"/>
    <property type="match status" value="1"/>
</dbReference>
<keyword evidence="8" id="KW-0406">Ion transport</keyword>
<keyword evidence="3" id="KW-0633">Potassium transport</keyword>
<dbReference type="EMBL" id="FTOH01000017">
    <property type="protein sequence ID" value="SIT19723.1"/>
    <property type="molecule type" value="Genomic_DNA"/>
</dbReference>
<dbReference type="SUPFAM" id="SSF51735">
    <property type="entry name" value="NAD(P)-binding Rossmann-fold domains"/>
    <property type="match status" value="1"/>
</dbReference>
<evidence type="ECO:0000256" key="8">
    <source>
        <dbReference type="ARBA" id="ARBA00023065"/>
    </source>
</evidence>
<evidence type="ECO:0000256" key="3">
    <source>
        <dbReference type="ARBA" id="ARBA00022538"/>
    </source>
</evidence>
<dbReference type="Gene3D" id="3.40.50.720">
    <property type="entry name" value="NAD(P)-binding Rossmann-like Domain"/>
    <property type="match status" value="1"/>
</dbReference>
<comment type="subcellular location">
    <subcellularLocation>
        <location evidence="1">Membrane</location>
        <topology evidence="1">Multi-pass membrane protein</topology>
    </subcellularLocation>
</comment>